<dbReference type="EMBL" id="ML120366">
    <property type="protein sequence ID" value="RPB02788.1"/>
    <property type="molecule type" value="Genomic_DNA"/>
</dbReference>
<reference evidence="2 3" key="1">
    <citation type="journal article" date="2018" name="Nat. Ecol. Evol.">
        <title>Pezizomycetes genomes reveal the molecular basis of ectomycorrhizal truffle lifestyle.</title>
        <authorList>
            <person name="Murat C."/>
            <person name="Payen T."/>
            <person name="Noel B."/>
            <person name="Kuo A."/>
            <person name="Morin E."/>
            <person name="Chen J."/>
            <person name="Kohler A."/>
            <person name="Krizsan K."/>
            <person name="Balestrini R."/>
            <person name="Da Silva C."/>
            <person name="Montanini B."/>
            <person name="Hainaut M."/>
            <person name="Levati E."/>
            <person name="Barry K.W."/>
            <person name="Belfiori B."/>
            <person name="Cichocki N."/>
            <person name="Clum A."/>
            <person name="Dockter R.B."/>
            <person name="Fauchery L."/>
            <person name="Guy J."/>
            <person name="Iotti M."/>
            <person name="Le Tacon F."/>
            <person name="Lindquist E.A."/>
            <person name="Lipzen A."/>
            <person name="Malagnac F."/>
            <person name="Mello A."/>
            <person name="Molinier V."/>
            <person name="Miyauchi S."/>
            <person name="Poulain J."/>
            <person name="Riccioni C."/>
            <person name="Rubini A."/>
            <person name="Sitrit Y."/>
            <person name="Splivallo R."/>
            <person name="Traeger S."/>
            <person name="Wang M."/>
            <person name="Zifcakova L."/>
            <person name="Wipf D."/>
            <person name="Zambonelli A."/>
            <person name="Paolocci F."/>
            <person name="Nowrousian M."/>
            <person name="Ottonello S."/>
            <person name="Baldrian P."/>
            <person name="Spatafora J.W."/>
            <person name="Henrissat B."/>
            <person name="Nagy L.G."/>
            <person name="Aury J.M."/>
            <person name="Wincker P."/>
            <person name="Grigoriev I.V."/>
            <person name="Bonfante P."/>
            <person name="Martin F.M."/>
        </authorList>
    </citation>
    <scope>NUCLEOTIDE SEQUENCE [LARGE SCALE GENOMIC DNA]</scope>
    <source>
        <strain evidence="2 3">120613-1</strain>
    </source>
</reference>
<evidence type="ECO:0000313" key="3">
    <source>
        <dbReference type="Proteomes" id="UP000276215"/>
    </source>
</evidence>
<name>A0A3N4JZW5_9PEZI</name>
<accession>A0A3N4JZW5</accession>
<organism evidence="2 3">
    <name type="scientific">Choiromyces venosus 120613-1</name>
    <dbReference type="NCBI Taxonomy" id="1336337"/>
    <lineage>
        <taxon>Eukaryota</taxon>
        <taxon>Fungi</taxon>
        <taxon>Dikarya</taxon>
        <taxon>Ascomycota</taxon>
        <taxon>Pezizomycotina</taxon>
        <taxon>Pezizomycetes</taxon>
        <taxon>Pezizales</taxon>
        <taxon>Tuberaceae</taxon>
        <taxon>Choiromyces</taxon>
    </lineage>
</organism>
<gene>
    <name evidence="2" type="ORF">L873DRAFT_366618</name>
</gene>
<dbReference type="AlphaFoldDB" id="A0A3N4JZW5"/>
<dbReference type="Proteomes" id="UP000276215">
    <property type="component" value="Unassembled WGS sequence"/>
</dbReference>
<keyword evidence="1" id="KW-1133">Transmembrane helix</keyword>
<feature type="transmembrane region" description="Helical" evidence="1">
    <location>
        <begin position="128"/>
        <end position="151"/>
    </location>
</feature>
<sequence length="166" mass="19073">MQQSALVQLEEKKKQYLFGLFITRYRSTGGILVRGKVTEYCVLFSQRLKLMGFVGLWCGGRIVDSIAEGGRFWDRALVGCFWGCALVSYLGTRYFRSFWVSFCRRIARSQMASTLISARLQFLIMTGISYHISTFPIAILCIPLVGLRWAVSLQGSWWYMPFPDHL</sequence>
<proteinExistence type="predicted"/>
<evidence type="ECO:0000313" key="2">
    <source>
        <dbReference type="EMBL" id="RPB02788.1"/>
    </source>
</evidence>
<keyword evidence="1" id="KW-0812">Transmembrane</keyword>
<keyword evidence="1" id="KW-0472">Membrane</keyword>
<keyword evidence="3" id="KW-1185">Reference proteome</keyword>
<evidence type="ECO:0000256" key="1">
    <source>
        <dbReference type="SAM" id="Phobius"/>
    </source>
</evidence>
<protein>
    <submittedName>
        <fullName evidence="2">Uncharacterized protein</fullName>
    </submittedName>
</protein>